<dbReference type="OrthoDB" id="4062651at2759"/>
<proteinExistence type="predicted"/>
<accession>A0A8S0XTV9</accession>
<dbReference type="SUPFAM" id="SSF56112">
    <property type="entry name" value="Protein kinase-like (PK-like)"/>
    <property type="match status" value="1"/>
</dbReference>
<dbReference type="GO" id="GO:0005576">
    <property type="term" value="C:extracellular region"/>
    <property type="evidence" value="ECO:0007669"/>
    <property type="project" value="UniProtKB-SubCell"/>
</dbReference>
<comment type="caution">
    <text evidence="5">The sequence shown here is derived from an EMBL/GenBank/DDBJ whole genome shotgun (WGS) entry which is preliminary data.</text>
</comment>
<evidence type="ECO:0000256" key="3">
    <source>
        <dbReference type="ARBA" id="ARBA00022525"/>
    </source>
</evidence>
<evidence type="ECO:0000313" key="6">
    <source>
        <dbReference type="Proteomes" id="UP000467700"/>
    </source>
</evidence>
<feature type="domain" description="Protein kinase" evidence="4">
    <location>
        <begin position="446"/>
        <end position="688"/>
    </location>
</feature>
<dbReference type="GO" id="GO:0043657">
    <property type="term" value="C:host cell"/>
    <property type="evidence" value="ECO:0007669"/>
    <property type="project" value="UniProtKB-SubCell"/>
</dbReference>
<dbReference type="InterPro" id="IPR045379">
    <property type="entry name" value="Crinkler_N"/>
</dbReference>
<dbReference type="Pfam" id="PF20147">
    <property type="entry name" value="Crinkler"/>
    <property type="match status" value="2"/>
</dbReference>
<organism evidence="5 6">
    <name type="scientific">Cyclocybe aegerita</name>
    <name type="common">Black poplar mushroom</name>
    <name type="synonym">Agrocybe aegerita</name>
    <dbReference type="NCBI Taxonomy" id="1973307"/>
    <lineage>
        <taxon>Eukaryota</taxon>
        <taxon>Fungi</taxon>
        <taxon>Dikarya</taxon>
        <taxon>Basidiomycota</taxon>
        <taxon>Agaricomycotina</taxon>
        <taxon>Agaricomycetes</taxon>
        <taxon>Agaricomycetidae</taxon>
        <taxon>Agaricales</taxon>
        <taxon>Agaricineae</taxon>
        <taxon>Bolbitiaceae</taxon>
        <taxon>Cyclocybe</taxon>
    </lineage>
</organism>
<dbReference type="GO" id="GO:0004672">
    <property type="term" value="F:protein kinase activity"/>
    <property type="evidence" value="ECO:0007669"/>
    <property type="project" value="InterPro"/>
</dbReference>
<dbReference type="Proteomes" id="UP000467700">
    <property type="component" value="Unassembled WGS sequence"/>
</dbReference>
<evidence type="ECO:0000256" key="1">
    <source>
        <dbReference type="ARBA" id="ARBA00004340"/>
    </source>
</evidence>
<evidence type="ECO:0000259" key="4">
    <source>
        <dbReference type="PROSITE" id="PS50011"/>
    </source>
</evidence>
<comment type="subcellular location">
    <subcellularLocation>
        <location evidence="1">Host cell</location>
    </subcellularLocation>
    <subcellularLocation>
        <location evidence="2">Secreted</location>
    </subcellularLocation>
</comment>
<sequence>MSLLSLNCWLFGDDVEEVFTIKISPTETVSILKSMIKEENAFSFPAKTLSLWKVSLPLDDLDSPLSNLRLDDHPKLSSGKKLSTFFKDADAERLHIIVKRPKSADNQSPALPQLLLVNCLVAGDPTEQMFTIEISPEKNVSILKSMIKEENAFSFPAKTLSLWKVSLSLDVPDHNNFEPTGRALLPQRTLASMFPGPLDPNCIHIFVRPLLIASIQSPFPPSSFKPVTNANDVAKRRKKFLGQRLKQAPSDGAKPLTFEADQQKAAIYFDRPSQVCDALPIELLHPVFGQFMDDCKHHTPTTEDNAFVEAFVKVMRKFFGREKDRQKEILKAFNEARVFMKGSKIEDFSTDGDLSIGLLRYLIAEIKNEIGSTHAEPYLQGILYYLESTRDQAVRYCTSVLPCIVIALFGPFIGFAGVAWTDRPNAQILSTVIPCHFSLHDSEMRDRLARHLGALRLSLVSLAKYYEGLKPVGPASGSPLPRNPMLPYPSSFSLADSSEQQFTYESQKRGNNLLFFGRLLGGAAGAGAVCIKFTRRYCREAHEFCASRGFAPKLHGFERLPGGWYMIVMDDTREEYEDLFEFISGHSDQLDDDSRNSLLDSLKASLSQFHQANYVHGDMRNSNIMVKKSGLDGSFLLVDFDWSGTIGEVRYPLNINNVTVTRPSGAFDGELITAEHDTEMLDHIWTIS</sequence>
<keyword evidence="3" id="KW-0964">Secreted</keyword>
<dbReference type="InterPro" id="IPR000719">
    <property type="entry name" value="Prot_kinase_dom"/>
</dbReference>
<reference evidence="5 6" key="1">
    <citation type="submission" date="2020-01" db="EMBL/GenBank/DDBJ databases">
        <authorList>
            <person name="Gupta K D."/>
        </authorList>
    </citation>
    <scope>NUCLEOTIDE SEQUENCE [LARGE SCALE GENOMIC DNA]</scope>
</reference>
<dbReference type="InterPro" id="IPR008266">
    <property type="entry name" value="Tyr_kinase_AS"/>
</dbReference>
<gene>
    <name evidence="5" type="ORF">AAE3_LOCUS7999</name>
</gene>
<name>A0A8S0XTV9_CYCAE</name>
<dbReference type="EMBL" id="CACVBS010000050">
    <property type="protein sequence ID" value="CAA7265771.1"/>
    <property type="molecule type" value="Genomic_DNA"/>
</dbReference>
<dbReference type="Pfam" id="PF06293">
    <property type="entry name" value="Kdo"/>
    <property type="match status" value="1"/>
</dbReference>
<evidence type="ECO:0000256" key="2">
    <source>
        <dbReference type="ARBA" id="ARBA00004613"/>
    </source>
</evidence>
<dbReference type="PROSITE" id="PS00109">
    <property type="entry name" value="PROTEIN_KINASE_TYR"/>
    <property type="match status" value="1"/>
</dbReference>
<dbReference type="Gene3D" id="1.10.510.10">
    <property type="entry name" value="Transferase(Phosphotransferase) domain 1"/>
    <property type="match status" value="1"/>
</dbReference>
<dbReference type="AlphaFoldDB" id="A0A8S0XTV9"/>
<dbReference type="GO" id="GO:0005524">
    <property type="term" value="F:ATP binding"/>
    <property type="evidence" value="ECO:0007669"/>
    <property type="project" value="InterPro"/>
</dbReference>
<keyword evidence="6" id="KW-1185">Reference proteome</keyword>
<protein>
    <recommendedName>
        <fullName evidence="4">Protein kinase domain-containing protein</fullName>
    </recommendedName>
</protein>
<dbReference type="InterPro" id="IPR011009">
    <property type="entry name" value="Kinase-like_dom_sf"/>
</dbReference>
<evidence type="ECO:0000313" key="5">
    <source>
        <dbReference type="EMBL" id="CAA7265771.1"/>
    </source>
</evidence>
<dbReference type="PROSITE" id="PS50011">
    <property type="entry name" value="PROTEIN_KINASE_DOM"/>
    <property type="match status" value="1"/>
</dbReference>